<dbReference type="InterPro" id="IPR046347">
    <property type="entry name" value="bZIP_sf"/>
</dbReference>
<protein>
    <recommendedName>
        <fullName evidence="3">BZIP domain-containing protein</fullName>
    </recommendedName>
</protein>
<evidence type="ECO:0000256" key="1">
    <source>
        <dbReference type="SAM" id="Coils"/>
    </source>
</evidence>
<feature type="region of interest" description="Disordered" evidence="2">
    <location>
        <begin position="1"/>
        <end position="55"/>
    </location>
</feature>
<dbReference type="AlphaFoldDB" id="A0A366S8P5"/>
<dbReference type="Pfam" id="PF00170">
    <property type="entry name" value="bZIP_1"/>
    <property type="match status" value="1"/>
</dbReference>
<reference evidence="4 5" key="1">
    <citation type="submission" date="2018-06" db="EMBL/GenBank/DDBJ databases">
        <title>Fusarium incarnatum-equiseti species complex species 28.</title>
        <authorList>
            <person name="Gardiner D.M."/>
        </authorList>
    </citation>
    <scope>NUCLEOTIDE SEQUENCE [LARGE SCALE GENOMIC DNA]</scope>
    <source>
        <strain evidence="4 5">FIESC_28</strain>
    </source>
</reference>
<feature type="region of interest" description="Disordered" evidence="2">
    <location>
        <begin position="121"/>
        <end position="141"/>
    </location>
</feature>
<feature type="compositionally biased region" description="Low complexity" evidence="2">
    <location>
        <begin position="1"/>
        <end position="17"/>
    </location>
</feature>
<dbReference type="PROSITE" id="PS00036">
    <property type="entry name" value="BZIP_BASIC"/>
    <property type="match status" value="1"/>
</dbReference>
<dbReference type="Gene3D" id="1.20.5.170">
    <property type="match status" value="1"/>
</dbReference>
<dbReference type="SUPFAM" id="SSF57959">
    <property type="entry name" value="Leucine zipper domain"/>
    <property type="match status" value="1"/>
</dbReference>
<evidence type="ECO:0000256" key="2">
    <source>
        <dbReference type="SAM" id="MobiDB-lite"/>
    </source>
</evidence>
<evidence type="ECO:0000313" key="5">
    <source>
        <dbReference type="Proteomes" id="UP000253153"/>
    </source>
</evidence>
<evidence type="ECO:0000259" key="3">
    <source>
        <dbReference type="PROSITE" id="PS00036"/>
    </source>
</evidence>
<evidence type="ECO:0000313" key="4">
    <source>
        <dbReference type="EMBL" id="RBR25701.1"/>
    </source>
</evidence>
<dbReference type="CDD" id="cd14688">
    <property type="entry name" value="bZIP_YAP"/>
    <property type="match status" value="1"/>
</dbReference>
<dbReference type="OrthoDB" id="3555317at2759"/>
<feature type="coiled-coil region" evidence="1">
    <location>
        <begin position="58"/>
        <end position="85"/>
    </location>
</feature>
<comment type="caution">
    <text evidence="4">The sequence shown here is derived from an EMBL/GenBank/DDBJ whole genome shotgun (WGS) entry which is preliminary data.</text>
</comment>
<sequence length="537" mass="60266">MSPISSTGSSTRTTSSTDEGGVSALGTRRGRRPVETPTGGPISNRRRMQNRMAQRAYRQRKEFAIDVLKQKVEELEKSKEDMGKEFLNFTNVILEQDTLKNNPDIVEHIKKSTISILTSAREVQNDGPDSPENEDPGPITTIDNTPAVVSTDYILSTDQFNTLDFPMMDYVPQLEFDNLVDYGYTSNPEPTPMPEYNSTPSACDTSSYFQMPINQTPQYNMYQLPGASWDSSLCSPRSYSSQEATFGRRYQRASQEAAFLLASMRHSPPSWYKKVFGFCMHFETREEITKRIGETVRKSRDATLNNWKFPFTNVGGAGLFYPDHGDGTDDLPIGNRYMQNEAYMPSEMSGFSMGPFGPSIEQTRDLRLNPQLRIIDPNYDGDFFDADEIEICLRGYGVTIPADKDFVTAYIDMGMFERADAREIAEVQNDGPVTPPDASNDATNILDQDEQAFIADRSSFHCPTGMMGMAMGAVPPPPKPQPQEQWKTPTKRDTKVKVDVERLITCLCNATVCLGRTPAVRPKDIRKALKMSLVEED</sequence>
<keyword evidence="5" id="KW-1185">Reference proteome</keyword>
<dbReference type="InterPro" id="IPR004827">
    <property type="entry name" value="bZIP"/>
</dbReference>
<organism evidence="4 5">
    <name type="scientific">Fusarium coffeatum</name>
    <dbReference type="NCBI Taxonomy" id="231269"/>
    <lineage>
        <taxon>Eukaryota</taxon>
        <taxon>Fungi</taxon>
        <taxon>Dikarya</taxon>
        <taxon>Ascomycota</taxon>
        <taxon>Pezizomycotina</taxon>
        <taxon>Sordariomycetes</taxon>
        <taxon>Hypocreomycetidae</taxon>
        <taxon>Hypocreales</taxon>
        <taxon>Nectriaceae</taxon>
        <taxon>Fusarium</taxon>
        <taxon>Fusarium incarnatum-equiseti species complex</taxon>
    </lineage>
</organism>
<accession>A0A366S8P5</accession>
<keyword evidence="1" id="KW-0175">Coiled coil</keyword>
<dbReference type="PANTHER" id="PTHR40618:SF1">
    <property type="entry name" value="B-ZIP TRANSCRIPTION FACTOR (EUROFUNG)"/>
    <property type="match status" value="1"/>
</dbReference>
<feature type="domain" description="BZIP" evidence="3">
    <location>
        <begin position="45"/>
        <end position="60"/>
    </location>
</feature>
<dbReference type="Proteomes" id="UP000253153">
    <property type="component" value="Unassembled WGS sequence"/>
</dbReference>
<dbReference type="RefSeq" id="XP_031020292.1">
    <property type="nucleotide sequence ID" value="XM_031155814.1"/>
</dbReference>
<proteinExistence type="predicted"/>
<dbReference type="PANTHER" id="PTHR40618">
    <property type="entry name" value="B-ZIP TRANSCRIPTION FACTOR (EUROFUNG)-RELATED"/>
    <property type="match status" value="1"/>
</dbReference>
<gene>
    <name evidence="4" type="ORF">FIESC28_01664</name>
</gene>
<dbReference type="GeneID" id="41991110"/>
<feature type="region of interest" description="Disordered" evidence="2">
    <location>
        <begin position="475"/>
        <end position="494"/>
    </location>
</feature>
<dbReference type="GO" id="GO:0003700">
    <property type="term" value="F:DNA-binding transcription factor activity"/>
    <property type="evidence" value="ECO:0007669"/>
    <property type="project" value="InterPro"/>
</dbReference>
<name>A0A366S8P5_9HYPO</name>
<dbReference type="SMART" id="SM00338">
    <property type="entry name" value="BRLZ"/>
    <property type="match status" value="1"/>
</dbReference>
<dbReference type="EMBL" id="QKXC01000037">
    <property type="protein sequence ID" value="RBR25701.1"/>
    <property type="molecule type" value="Genomic_DNA"/>
</dbReference>